<name>W9GH70_9MICO</name>
<keyword evidence="3" id="KW-1185">Reference proteome</keyword>
<dbReference type="CDD" id="cd01300">
    <property type="entry name" value="YtcJ_like"/>
    <property type="match status" value="1"/>
</dbReference>
<accession>W9GH70</accession>
<protein>
    <submittedName>
        <fullName evidence="2">Metal-dependent hydrolase</fullName>
    </submittedName>
</protein>
<evidence type="ECO:0000313" key="2">
    <source>
        <dbReference type="EMBL" id="EWT04502.1"/>
    </source>
</evidence>
<dbReference type="Gene3D" id="2.30.40.10">
    <property type="entry name" value="Urease, subunit C, domain 1"/>
    <property type="match status" value="1"/>
</dbReference>
<keyword evidence="2" id="KW-0378">Hydrolase</keyword>
<proteinExistence type="predicted"/>
<dbReference type="InterPro" id="IPR032466">
    <property type="entry name" value="Metal_Hydrolase"/>
</dbReference>
<dbReference type="PATRIC" id="fig|584657.3.peg.3618"/>
<dbReference type="EMBL" id="AWQS01000233">
    <property type="protein sequence ID" value="EWT04502.1"/>
    <property type="molecule type" value="Genomic_DNA"/>
</dbReference>
<dbReference type="GO" id="GO:0016810">
    <property type="term" value="F:hydrolase activity, acting on carbon-nitrogen (but not peptide) bonds"/>
    <property type="evidence" value="ECO:0007669"/>
    <property type="project" value="InterPro"/>
</dbReference>
<dbReference type="Gene3D" id="3.10.310.70">
    <property type="match status" value="1"/>
</dbReference>
<comment type="caution">
    <text evidence="2">The sequence shown here is derived from an EMBL/GenBank/DDBJ whole genome shotgun (WGS) entry which is preliminary data.</text>
</comment>
<gene>
    <name evidence="2" type="ORF">N864_12125</name>
</gene>
<dbReference type="Pfam" id="PF07969">
    <property type="entry name" value="Amidohydro_3"/>
    <property type="match status" value="1"/>
</dbReference>
<dbReference type="PANTHER" id="PTHR22642:SF2">
    <property type="entry name" value="PROTEIN LONG AFTER FAR-RED 3"/>
    <property type="match status" value="1"/>
</dbReference>
<organism evidence="2 3">
    <name type="scientific">Intrasporangium chromatireducens Q5-1</name>
    <dbReference type="NCBI Taxonomy" id="584657"/>
    <lineage>
        <taxon>Bacteria</taxon>
        <taxon>Bacillati</taxon>
        <taxon>Actinomycetota</taxon>
        <taxon>Actinomycetes</taxon>
        <taxon>Micrococcales</taxon>
        <taxon>Intrasporangiaceae</taxon>
        <taxon>Intrasporangium</taxon>
    </lineage>
</organism>
<dbReference type="AlphaFoldDB" id="W9GH70"/>
<dbReference type="InterPro" id="IPR013108">
    <property type="entry name" value="Amidohydro_3"/>
</dbReference>
<dbReference type="SUPFAM" id="SSF51338">
    <property type="entry name" value="Composite domain of metallo-dependent hydrolases"/>
    <property type="match status" value="1"/>
</dbReference>
<sequence>MRPDDLFPRALIRNARLVPVGGRTAPEHPVDLRIRDGKVTEVAVSLEADRDEQVHDASGRWAIPGLWDAHVHMAQWSLARARLDLAGTGSATEGVDRVRREVARRAREGDRTSVIVGYGHRSATWPGPATVAELDAVSGEHPVILVSGDAHNGWLNSAALGLLGLPPRAGALDEDDWFPVFARLDDLPGATAAKEHAYREAAHAAAAKGIVGITDMEFSGAVREWPERFSAGLTTLRVRTAVYAAELAHVLEAGWRSGDPLGDSSGLIEMGPLKIISDGSLNTRTAYCCEPYADASAAHLEHPRGKQNTSPEQLRELVGRAHAAGLRVAVHAIGDAAVSSALDAFATTGATGSIEHAQLVRLEDLERMGRLGVVASVQPAHLLDDRDVTMACWPDRAGRCFALRSMLDAGVRLAMGSDAPVAALDPWLTLAAAVHRSADGREPWHPEQAVSVAEALAASTDGQGTLGVGSRGDLVLLDADPLVRDVPSTDTAAVGARLRGLPVAATFLAGRPTWSRL</sequence>
<dbReference type="RefSeq" id="WP_034720472.1">
    <property type="nucleotide sequence ID" value="NZ_AWQS01000233.1"/>
</dbReference>
<dbReference type="SUPFAM" id="SSF51556">
    <property type="entry name" value="Metallo-dependent hydrolases"/>
    <property type="match status" value="1"/>
</dbReference>
<dbReference type="InterPro" id="IPR011059">
    <property type="entry name" value="Metal-dep_hydrolase_composite"/>
</dbReference>
<evidence type="ECO:0000313" key="3">
    <source>
        <dbReference type="Proteomes" id="UP000019494"/>
    </source>
</evidence>
<reference evidence="3" key="1">
    <citation type="submission" date="2013-08" db="EMBL/GenBank/DDBJ databases">
        <title>Intrasporangium oryzae NRRL B-24470.</title>
        <authorList>
            <person name="Liu H."/>
            <person name="Wang G."/>
        </authorList>
    </citation>
    <scope>NUCLEOTIDE SEQUENCE [LARGE SCALE GENOMIC DNA]</scope>
    <source>
        <strain evidence="3">Q5-1</strain>
    </source>
</reference>
<feature type="domain" description="Amidohydrolase 3" evidence="1">
    <location>
        <begin position="53"/>
        <end position="511"/>
    </location>
</feature>
<evidence type="ECO:0000259" key="1">
    <source>
        <dbReference type="Pfam" id="PF07969"/>
    </source>
</evidence>
<dbReference type="OrthoDB" id="3238066at2"/>
<dbReference type="InterPro" id="IPR033932">
    <property type="entry name" value="YtcJ-like"/>
</dbReference>
<dbReference type="PANTHER" id="PTHR22642">
    <property type="entry name" value="IMIDAZOLONEPROPIONASE"/>
    <property type="match status" value="1"/>
</dbReference>
<dbReference type="Proteomes" id="UP000019494">
    <property type="component" value="Unassembled WGS sequence"/>
</dbReference>
<dbReference type="Gene3D" id="3.20.20.140">
    <property type="entry name" value="Metal-dependent hydrolases"/>
    <property type="match status" value="1"/>
</dbReference>